<sequence length="191" mass="19754">MRWFLGVALVLLLAACAPRDPAALRAVPLTAEEKQLGRVAAFSVPVPTGAQGVAYGLSDGGYSVSPLPEEARRRGRLRVTVGTAANGCEAGEVQVWVGTLGTCLPVPQGGYSMRTLGGGEVALNRWTPLFLVRPFGQAGPGELLETPDRSRWGVAAIAFTTADGEGGPPPGLPEPSSVLATLNANGDLRQP</sequence>
<dbReference type="EMBL" id="BAABRP010000005">
    <property type="protein sequence ID" value="GAA5512965.1"/>
    <property type="molecule type" value="Genomic_DNA"/>
</dbReference>
<feature type="chain" id="PRO_5046967088" description="Lipoprotein" evidence="2">
    <location>
        <begin position="23"/>
        <end position="191"/>
    </location>
</feature>
<evidence type="ECO:0000256" key="2">
    <source>
        <dbReference type="SAM" id="SignalP"/>
    </source>
</evidence>
<reference evidence="3 4" key="1">
    <citation type="submission" date="2024-02" db="EMBL/GenBank/DDBJ databases">
        <title>Deinococcus carri NBRC 110142.</title>
        <authorList>
            <person name="Ichikawa N."/>
            <person name="Katano-Makiyama Y."/>
            <person name="Hidaka K."/>
        </authorList>
    </citation>
    <scope>NUCLEOTIDE SEQUENCE [LARGE SCALE GENOMIC DNA]</scope>
    <source>
        <strain evidence="3 4">NBRC 110142</strain>
    </source>
</reference>
<keyword evidence="2" id="KW-0732">Signal</keyword>
<evidence type="ECO:0000313" key="3">
    <source>
        <dbReference type="EMBL" id="GAA5512965.1"/>
    </source>
</evidence>
<proteinExistence type="predicted"/>
<dbReference type="RefSeq" id="WP_345463795.1">
    <property type="nucleotide sequence ID" value="NZ_BAABRP010000005.1"/>
</dbReference>
<keyword evidence="4" id="KW-1185">Reference proteome</keyword>
<name>A0ABP9W865_9DEIO</name>
<gene>
    <name evidence="3" type="ORF">Dcar01_01689</name>
</gene>
<dbReference type="Proteomes" id="UP001401887">
    <property type="component" value="Unassembled WGS sequence"/>
</dbReference>
<accession>A0ABP9W865</accession>
<feature type="signal peptide" evidence="2">
    <location>
        <begin position="1"/>
        <end position="22"/>
    </location>
</feature>
<protein>
    <recommendedName>
        <fullName evidence="5">Lipoprotein</fullName>
    </recommendedName>
</protein>
<evidence type="ECO:0000313" key="4">
    <source>
        <dbReference type="Proteomes" id="UP001401887"/>
    </source>
</evidence>
<comment type="caution">
    <text evidence="3">The sequence shown here is derived from an EMBL/GenBank/DDBJ whole genome shotgun (WGS) entry which is preliminary data.</text>
</comment>
<evidence type="ECO:0000256" key="1">
    <source>
        <dbReference type="SAM" id="MobiDB-lite"/>
    </source>
</evidence>
<evidence type="ECO:0008006" key="5">
    <source>
        <dbReference type="Google" id="ProtNLM"/>
    </source>
</evidence>
<organism evidence="3 4">
    <name type="scientific">Deinococcus carri</name>
    <dbReference type="NCBI Taxonomy" id="1211323"/>
    <lineage>
        <taxon>Bacteria</taxon>
        <taxon>Thermotogati</taxon>
        <taxon>Deinococcota</taxon>
        <taxon>Deinococci</taxon>
        <taxon>Deinococcales</taxon>
        <taxon>Deinococcaceae</taxon>
        <taxon>Deinococcus</taxon>
    </lineage>
</organism>
<dbReference type="PROSITE" id="PS51257">
    <property type="entry name" value="PROKAR_LIPOPROTEIN"/>
    <property type="match status" value="1"/>
</dbReference>
<feature type="region of interest" description="Disordered" evidence="1">
    <location>
        <begin position="162"/>
        <end position="191"/>
    </location>
</feature>